<organism evidence="3 4">
    <name type="scientific">Lactuca sativa</name>
    <name type="common">Garden lettuce</name>
    <dbReference type="NCBI Taxonomy" id="4236"/>
    <lineage>
        <taxon>Eukaryota</taxon>
        <taxon>Viridiplantae</taxon>
        <taxon>Streptophyta</taxon>
        <taxon>Embryophyta</taxon>
        <taxon>Tracheophyta</taxon>
        <taxon>Spermatophyta</taxon>
        <taxon>Magnoliopsida</taxon>
        <taxon>eudicotyledons</taxon>
        <taxon>Gunneridae</taxon>
        <taxon>Pentapetalae</taxon>
        <taxon>asterids</taxon>
        <taxon>campanulids</taxon>
        <taxon>Asterales</taxon>
        <taxon>Asteraceae</taxon>
        <taxon>Cichorioideae</taxon>
        <taxon>Cichorieae</taxon>
        <taxon>Lactucinae</taxon>
        <taxon>Lactuca</taxon>
    </lineage>
</organism>
<dbReference type="AlphaFoldDB" id="A0A9R1UN44"/>
<sequence length="167" mass="18493">MKVNFFIGSSLIGMYAKCGDLVSSRKVFDKMTKKNLVTWNSMITGYAQSGLSHEAISIFNIMKEEGVKANNITLSGVLSACASLGALDIGKSVDEYALKNGLQKDIYVATALIDMYDKCRNVDHAFQVFENMPFKNIVTWNAMISAFAFNGRAKEAILLFNRMSVFT</sequence>
<dbReference type="NCBIfam" id="TIGR00756">
    <property type="entry name" value="PPR"/>
    <property type="match status" value="2"/>
</dbReference>
<dbReference type="PROSITE" id="PS51375">
    <property type="entry name" value="PPR"/>
    <property type="match status" value="2"/>
</dbReference>
<evidence type="ECO:0000256" key="1">
    <source>
        <dbReference type="ARBA" id="ARBA00022737"/>
    </source>
</evidence>
<feature type="repeat" description="PPR" evidence="2">
    <location>
        <begin position="35"/>
        <end position="69"/>
    </location>
</feature>
<dbReference type="PANTHER" id="PTHR24015">
    <property type="entry name" value="OS07G0578800 PROTEIN-RELATED"/>
    <property type="match status" value="1"/>
</dbReference>
<dbReference type="InterPro" id="IPR002885">
    <property type="entry name" value="PPR_rpt"/>
</dbReference>
<dbReference type="GO" id="GO:0009451">
    <property type="term" value="P:RNA modification"/>
    <property type="evidence" value="ECO:0007669"/>
    <property type="project" value="InterPro"/>
</dbReference>
<dbReference type="FunFam" id="1.25.40.10:FF:000284">
    <property type="entry name" value="Pentatricopeptide repeat-containing protein"/>
    <property type="match status" value="1"/>
</dbReference>
<dbReference type="InterPro" id="IPR046960">
    <property type="entry name" value="PPR_At4g14850-like_plant"/>
</dbReference>
<reference evidence="3 4" key="1">
    <citation type="journal article" date="2017" name="Nat. Commun.">
        <title>Genome assembly with in vitro proximity ligation data and whole-genome triplication in lettuce.</title>
        <authorList>
            <person name="Reyes-Chin-Wo S."/>
            <person name="Wang Z."/>
            <person name="Yang X."/>
            <person name="Kozik A."/>
            <person name="Arikit S."/>
            <person name="Song C."/>
            <person name="Xia L."/>
            <person name="Froenicke L."/>
            <person name="Lavelle D.O."/>
            <person name="Truco M.J."/>
            <person name="Xia R."/>
            <person name="Zhu S."/>
            <person name="Xu C."/>
            <person name="Xu H."/>
            <person name="Xu X."/>
            <person name="Cox K."/>
            <person name="Korf I."/>
            <person name="Meyers B.C."/>
            <person name="Michelmore R.W."/>
        </authorList>
    </citation>
    <scope>NUCLEOTIDE SEQUENCE [LARGE SCALE GENOMIC DNA]</scope>
    <source>
        <strain evidence="4">cv. Salinas</strain>
        <tissue evidence="3">Seedlings</tissue>
    </source>
</reference>
<dbReference type="FunFam" id="1.25.40.10:FF:000285">
    <property type="entry name" value="Pentatricopeptide repeat-containing protein, chloroplastic"/>
    <property type="match status" value="1"/>
</dbReference>
<evidence type="ECO:0008006" key="5">
    <source>
        <dbReference type="Google" id="ProtNLM"/>
    </source>
</evidence>
<dbReference type="Pfam" id="PF13041">
    <property type="entry name" value="PPR_2"/>
    <property type="match status" value="1"/>
</dbReference>
<protein>
    <recommendedName>
        <fullName evidence="5">Pentatricopeptide repeat-containing protein</fullName>
    </recommendedName>
</protein>
<evidence type="ECO:0000313" key="3">
    <source>
        <dbReference type="EMBL" id="KAJ0189836.1"/>
    </source>
</evidence>
<dbReference type="Gene3D" id="1.25.40.10">
    <property type="entry name" value="Tetratricopeptide repeat domain"/>
    <property type="match status" value="2"/>
</dbReference>
<dbReference type="EMBL" id="NBSK02000008">
    <property type="protein sequence ID" value="KAJ0189836.1"/>
    <property type="molecule type" value="Genomic_DNA"/>
</dbReference>
<evidence type="ECO:0000313" key="4">
    <source>
        <dbReference type="Proteomes" id="UP000235145"/>
    </source>
</evidence>
<dbReference type="GO" id="GO:0003723">
    <property type="term" value="F:RNA binding"/>
    <property type="evidence" value="ECO:0007669"/>
    <property type="project" value="InterPro"/>
</dbReference>
<gene>
    <name evidence="3" type="ORF">LSAT_V11C800414370</name>
</gene>
<name>A0A9R1UN44_LACSA</name>
<dbReference type="Pfam" id="PF13812">
    <property type="entry name" value="PPR_3"/>
    <property type="match status" value="1"/>
</dbReference>
<dbReference type="OrthoDB" id="9990610at2759"/>
<dbReference type="InterPro" id="IPR011990">
    <property type="entry name" value="TPR-like_helical_dom_sf"/>
</dbReference>
<evidence type="ECO:0000256" key="2">
    <source>
        <dbReference type="PROSITE-ProRule" id="PRU00708"/>
    </source>
</evidence>
<keyword evidence="1" id="KW-0677">Repeat</keyword>
<dbReference type="Pfam" id="PF01535">
    <property type="entry name" value="PPR"/>
    <property type="match status" value="1"/>
</dbReference>
<feature type="repeat" description="PPR" evidence="2">
    <location>
        <begin position="136"/>
        <end position="167"/>
    </location>
</feature>
<keyword evidence="4" id="KW-1185">Reference proteome</keyword>
<accession>A0A9R1UN44</accession>
<comment type="caution">
    <text evidence="3">The sequence shown here is derived from an EMBL/GenBank/DDBJ whole genome shotgun (WGS) entry which is preliminary data.</text>
</comment>
<dbReference type="Proteomes" id="UP000235145">
    <property type="component" value="Unassembled WGS sequence"/>
</dbReference>
<proteinExistence type="predicted"/>